<reference evidence="1 2" key="1">
    <citation type="submission" date="2016-05" db="EMBL/GenBank/DDBJ databases">
        <title>Genomic and physiological characterization of Planctopirus sp. isolated from fresh water lake.</title>
        <authorList>
            <person name="Subhash Y."/>
            <person name="Ramana C."/>
        </authorList>
    </citation>
    <scope>NUCLEOTIDE SEQUENCE [LARGE SCALE GENOMIC DNA]</scope>
    <source>
        <strain evidence="1 2">JC280</strain>
    </source>
</reference>
<keyword evidence="2" id="KW-1185">Reference proteome</keyword>
<protein>
    <submittedName>
        <fullName evidence="1">Uncharacterized protein</fullName>
    </submittedName>
</protein>
<dbReference type="EMBL" id="LYDR01000128">
    <property type="protein sequence ID" value="ODA29500.1"/>
    <property type="molecule type" value="Genomic_DNA"/>
</dbReference>
<organism evidence="1 2">
    <name type="scientific">Planctopirus hydrillae</name>
    <dbReference type="NCBI Taxonomy" id="1841610"/>
    <lineage>
        <taxon>Bacteria</taxon>
        <taxon>Pseudomonadati</taxon>
        <taxon>Planctomycetota</taxon>
        <taxon>Planctomycetia</taxon>
        <taxon>Planctomycetales</taxon>
        <taxon>Planctomycetaceae</taxon>
        <taxon>Planctopirus</taxon>
    </lineage>
</organism>
<dbReference type="Proteomes" id="UP000094828">
    <property type="component" value="Unassembled WGS sequence"/>
</dbReference>
<name>A0A1C3E8D4_9PLAN</name>
<sequence length="95" mass="10418">MLQSWQETTSPHSDGLRVLQLGLEQGSEFTTKIAKSTKDEEYQVGGNSGQWATMRCDAECNVGGALLMSQQWHPAKGLLFCSLQSCSRMSTFATV</sequence>
<dbReference type="AlphaFoldDB" id="A0A1C3E8D4"/>
<evidence type="ECO:0000313" key="1">
    <source>
        <dbReference type="EMBL" id="ODA29500.1"/>
    </source>
</evidence>
<evidence type="ECO:0000313" key="2">
    <source>
        <dbReference type="Proteomes" id="UP000094828"/>
    </source>
</evidence>
<proteinExistence type="predicted"/>
<accession>A0A1C3E8D4</accession>
<comment type="caution">
    <text evidence="1">The sequence shown here is derived from an EMBL/GenBank/DDBJ whole genome shotgun (WGS) entry which is preliminary data.</text>
</comment>
<gene>
    <name evidence="1" type="ORF">A6X21_08605</name>
</gene>